<dbReference type="GeneID" id="17349932"/>
<evidence type="ECO:0000256" key="1">
    <source>
        <dbReference type="SAM" id="MobiDB-lite"/>
    </source>
</evidence>
<proteinExistence type="predicted"/>
<dbReference type="OrthoDB" id="377209at2759"/>
<dbReference type="InterPro" id="IPR012677">
    <property type="entry name" value="Nucleotide-bd_a/b_plait_sf"/>
</dbReference>
<keyword evidence="3" id="KW-1185">Reference proteome</keyword>
<feature type="non-terminal residue" evidence="2">
    <location>
        <position position="1"/>
    </location>
</feature>
<dbReference type="GO" id="GO:0003723">
    <property type="term" value="F:RNA binding"/>
    <property type="evidence" value="ECO:0007669"/>
    <property type="project" value="TreeGrafter"/>
</dbReference>
<feature type="non-terminal residue" evidence="2">
    <location>
        <position position="194"/>
    </location>
</feature>
<feature type="compositionally biased region" description="Basic and acidic residues" evidence="1">
    <location>
        <begin position="39"/>
        <end position="61"/>
    </location>
</feature>
<dbReference type="KEGG" id="cvr:CHLNCDRAFT_55819"/>
<dbReference type="AlphaFoldDB" id="E1ZUJ6"/>
<gene>
    <name evidence="2" type="ORF">CHLNCDRAFT_55819</name>
</gene>
<dbReference type="EMBL" id="GL434058">
    <property type="protein sequence ID" value="EFN50499.1"/>
    <property type="molecule type" value="Genomic_DNA"/>
</dbReference>
<evidence type="ECO:0000313" key="2">
    <source>
        <dbReference type="EMBL" id="EFN50499.1"/>
    </source>
</evidence>
<accession>E1ZUJ6</accession>
<feature type="compositionally biased region" description="Gly residues" evidence="1">
    <location>
        <begin position="1"/>
        <end position="10"/>
    </location>
</feature>
<feature type="region of interest" description="Disordered" evidence="1">
    <location>
        <begin position="1"/>
        <end position="73"/>
    </location>
</feature>
<evidence type="ECO:0000313" key="3">
    <source>
        <dbReference type="Proteomes" id="UP000008141"/>
    </source>
</evidence>
<dbReference type="Proteomes" id="UP000008141">
    <property type="component" value="Unassembled WGS sequence"/>
</dbReference>
<dbReference type="STRING" id="554065.E1ZUJ6"/>
<dbReference type="PANTHER" id="PTHR23140:SF0">
    <property type="entry name" value="U2 SNRNP-ASSOCIATED SURP MOTIF-CONTAINING PROTEIN"/>
    <property type="match status" value="1"/>
</dbReference>
<protein>
    <recommendedName>
        <fullName evidence="4">RRM domain-containing protein</fullName>
    </recommendedName>
</protein>
<dbReference type="RefSeq" id="XP_005842631.1">
    <property type="nucleotide sequence ID" value="XM_005842574.1"/>
</dbReference>
<dbReference type="InParanoid" id="E1ZUJ6"/>
<dbReference type="PANTHER" id="PTHR23140">
    <property type="entry name" value="RNA PROCESSING PROTEIN LD23810P"/>
    <property type="match status" value="1"/>
</dbReference>
<evidence type="ECO:0008006" key="4">
    <source>
        <dbReference type="Google" id="ProtNLM"/>
    </source>
</evidence>
<sequence length="194" mass="21153">AGEAGGGGGGVKEEEPVFHLPGSSTKGKPRAIDALLANLKREQEEREARKEAGLPPPREDNGPAGSFDSGDPFTTNLFIGNLAPDCDEQARSAAGGGPCALLWRGQAARATAQRRVLMREFGRFGPLGSVKVMWPRDEEQRRRGRNNGFLSFMVGGRLEESLPDVFESLQEAYRGAEGRMAQELLRRHVLKLLR</sequence>
<dbReference type="InterPro" id="IPR051485">
    <property type="entry name" value="SR-CTD_assoc_factor"/>
</dbReference>
<reference evidence="2 3" key="1">
    <citation type="journal article" date="2010" name="Plant Cell">
        <title>The Chlorella variabilis NC64A genome reveals adaptation to photosymbiosis, coevolution with viruses, and cryptic sex.</title>
        <authorList>
            <person name="Blanc G."/>
            <person name="Duncan G."/>
            <person name="Agarkova I."/>
            <person name="Borodovsky M."/>
            <person name="Gurnon J."/>
            <person name="Kuo A."/>
            <person name="Lindquist E."/>
            <person name="Lucas S."/>
            <person name="Pangilinan J."/>
            <person name="Polle J."/>
            <person name="Salamov A."/>
            <person name="Terry A."/>
            <person name="Yamada T."/>
            <person name="Dunigan D.D."/>
            <person name="Grigoriev I.V."/>
            <person name="Claverie J.M."/>
            <person name="Van Etten J.L."/>
        </authorList>
    </citation>
    <scope>NUCLEOTIDE SEQUENCE [LARGE SCALE GENOMIC DNA]</scope>
    <source>
        <strain evidence="2 3">NC64A</strain>
    </source>
</reference>
<name>E1ZUJ6_CHLVA</name>
<organism evidence="3">
    <name type="scientific">Chlorella variabilis</name>
    <name type="common">Green alga</name>
    <dbReference type="NCBI Taxonomy" id="554065"/>
    <lineage>
        <taxon>Eukaryota</taxon>
        <taxon>Viridiplantae</taxon>
        <taxon>Chlorophyta</taxon>
        <taxon>core chlorophytes</taxon>
        <taxon>Trebouxiophyceae</taxon>
        <taxon>Chlorellales</taxon>
        <taxon>Chlorellaceae</taxon>
        <taxon>Chlorella clade</taxon>
        <taxon>Chlorella</taxon>
    </lineage>
</organism>
<dbReference type="GO" id="GO:0005634">
    <property type="term" value="C:nucleus"/>
    <property type="evidence" value="ECO:0007669"/>
    <property type="project" value="TreeGrafter"/>
</dbReference>
<dbReference type="Gene3D" id="3.30.70.330">
    <property type="match status" value="1"/>
</dbReference>
<dbReference type="eggNOG" id="KOG0151">
    <property type="taxonomic scope" value="Eukaryota"/>
</dbReference>